<keyword evidence="6 8" id="KW-0560">Oxidoreductase</keyword>
<dbReference type="InterPro" id="IPR001796">
    <property type="entry name" value="DHFR_dom"/>
</dbReference>
<dbReference type="PANTHER" id="PTHR48069:SF3">
    <property type="entry name" value="DIHYDROFOLATE REDUCTASE"/>
    <property type="match status" value="1"/>
</dbReference>
<dbReference type="KEGG" id="abo:ABO_2343"/>
<evidence type="ECO:0000256" key="9">
    <source>
        <dbReference type="RuleBase" id="RU004474"/>
    </source>
</evidence>
<comment type="pathway">
    <text evidence="1 8">Cofactor biosynthesis; tetrahydrofolate biosynthesis; 5,6,7,8-tetrahydrofolate from 7,8-dihydrofolate: step 1/1.</text>
</comment>
<dbReference type="PROSITE" id="PS51330">
    <property type="entry name" value="DHFR_2"/>
    <property type="match status" value="1"/>
</dbReference>
<dbReference type="Pfam" id="PF00186">
    <property type="entry name" value="DHFR_1"/>
    <property type="match status" value="1"/>
</dbReference>
<dbReference type="GO" id="GO:0004146">
    <property type="term" value="F:dihydrofolate reductase activity"/>
    <property type="evidence" value="ECO:0007669"/>
    <property type="project" value="UniProtKB-EC"/>
</dbReference>
<feature type="domain" description="DHFR" evidence="10">
    <location>
        <begin position="6"/>
        <end position="170"/>
    </location>
</feature>
<dbReference type="GO" id="GO:0006730">
    <property type="term" value="P:one-carbon metabolic process"/>
    <property type="evidence" value="ECO:0007669"/>
    <property type="project" value="UniProtKB-KW"/>
</dbReference>
<dbReference type="PROSITE" id="PS00075">
    <property type="entry name" value="DHFR_1"/>
    <property type="match status" value="1"/>
</dbReference>
<keyword evidence="5 8" id="KW-0521">NADP</keyword>
<evidence type="ECO:0000256" key="2">
    <source>
        <dbReference type="ARBA" id="ARBA00009539"/>
    </source>
</evidence>
<dbReference type="Proteomes" id="UP000008871">
    <property type="component" value="Chromosome"/>
</dbReference>
<dbReference type="HOGENOM" id="CLU_043966_5_0_6"/>
<dbReference type="GO" id="GO:0070401">
    <property type="term" value="F:NADP+ binding"/>
    <property type="evidence" value="ECO:0007669"/>
    <property type="project" value="UniProtKB-ARBA"/>
</dbReference>
<reference evidence="11 12" key="1">
    <citation type="journal article" date="2006" name="Nat. Biotechnol.">
        <title>Genome sequence of the ubiquitous hydrocarbon-degrading marine bacterium Alcanivorax borkumensis.</title>
        <authorList>
            <person name="Schneiker S."/>
            <person name="Martins dos Santos V.A.P."/>
            <person name="Bartels D."/>
            <person name="Bekel T."/>
            <person name="Brecht M."/>
            <person name="Buhrmester J."/>
            <person name="Chernikova T.N."/>
            <person name="Denaro R."/>
            <person name="Ferrer M."/>
            <person name="Gertler C."/>
            <person name="Goesmann A."/>
            <person name="Golyshina O.V."/>
            <person name="Kaminski F."/>
            <person name="Khachane A.N."/>
            <person name="Lang S."/>
            <person name="Linke B."/>
            <person name="McHardy A.C."/>
            <person name="Meyer F."/>
            <person name="Nechitaylo T."/>
            <person name="Puehler A."/>
            <person name="Regenhardt D."/>
            <person name="Rupp O."/>
            <person name="Sabirova J.S."/>
            <person name="Selbitschka W."/>
            <person name="Yakimov M.M."/>
            <person name="Timmis K.N."/>
            <person name="Vorhoelter F.-J."/>
            <person name="Weidner S."/>
            <person name="Kaiser O."/>
            <person name="Golyshin P.N."/>
        </authorList>
    </citation>
    <scope>NUCLEOTIDE SEQUENCE [LARGE SCALE GENOMIC DNA]</scope>
    <source>
        <strain evidence="12">ATCC 700651 / DSM 11573 / NCIMB 13689 / SK2</strain>
    </source>
</reference>
<evidence type="ECO:0000256" key="5">
    <source>
        <dbReference type="ARBA" id="ARBA00022857"/>
    </source>
</evidence>
<dbReference type="AlphaFoldDB" id="Q0VM07"/>
<evidence type="ECO:0000259" key="10">
    <source>
        <dbReference type="PROSITE" id="PS51330"/>
    </source>
</evidence>
<name>Q0VM07_ALCBS</name>
<dbReference type="SUPFAM" id="SSF53597">
    <property type="entry name" value="Dihydrofolate reductase-like"/>
    <property type="match status" value="1"/>
</dbReference>
<proteinExistence type="inferred from homology"/>
<evidence type="ECO:0000313" key="11">
    <source>
        <dbReference type="EMBL" id="CAL17791.1"/>
    </source>
</evidence>
<dbReference type="eggNOG" id="COG0262">
    <property type="taxonomic scope" value="Bacteria"/>
</dbReference>
<comment type="similarity">
    <text evidence="2 8 9">Belongs to the dihydrofolate reductase family.</text>
</comment>
<dbReference type="InterPro" id="IPR017925">
    <property type="entry name" value="DHFR_CS"/>
</dbReference>
<sequence length="171" mass="19352">MFMSIRLSMMVAKATNNVIGRNNKLPWYLPNDLKYFKQVTFGKPVIMGRKTWESLKGPLPGRTNIVITRQPAYQAEGAKVVATVDDAITMAENVAFIEGQEEAVIMGGAEIYALALAQTQRLYLTEVHAEVDGDTFFPEYDKGEWEEIAREDFPAEGPNPYDYSFVVYERK</sequence>
<dbReference type="STRING" id="393595.ABO_2343"/>
<evidence type="ECO:0000256" key="1">
    <source>
        <dbReference type="ARBA" id="ARBA00004903"/>
    </source>
</evidence>
<dbReference type="UniPathway" id="UPA00077">
    <property type="reaction ID" value="UER00158"/>
</dbReference>
<protein>
    <recommendedName>
        <fullName evidence="3 8">Dihydrofolate reductase</fullName>
        <ecNumber evidence="3 8">1.5.1.3</ecNumber>
    </recommendedName>
</protein>
<dbReference type="PRINTS" id="PR00070">
    <property type="entry name" value="DHFR"/>
</dbReference>
<dbReference type="EC" id="1.5.1.3" evidence="3 8"/>
<evidence type="ECO:0000256" key="3">
    <source>
        <dbReference type="ARBA" id="ARBA00012856"/>
    </source>
</evidence>
<evidence type="ECO:0000313" key="12">
    <source>
        <dbReference type="Proteomes" id="UP000008871"/>
    </source>
</evidence>
<dbReference type="GO" id="GO:0046452">
    <property type="term" value="P:dihydrofolate metabolic process"/>
    <property type="evidence" value="ECO:0007669"/>
    <property type="project" value="TreeGrafter"/>
</dbReference>
<evidence type="ECO:0000256" key="8">
    <source>
        <dbReference type="PIRNR" id="PIRNR000194"/>
    </source>
</evidence>
<dbReference type="PIRSF" id="PIRSF000194">
    <property type="entry name" value="DHFR"/>
    <property type="match status" value="1"/>
</dbReference>
<dbReference type="Gene3D" id="3.40.430.10">
    <property type="entry name" value="Dihydrofolate Reductase, subunit A"/>
    <property type="match status" value="1"/>
</dbReference>
<dbReference type="PANTHER" id="PTHR48069">
    <property type="entry name" value="DIHYDROFOLATE REDUCTASE"/>
    <property type="match status" value="1"/>
</dbReference>
<keyword evidence="4 8" id="KW-0554">One-carbon metabolism</keyword>
<accession>Q0VM07</accession>
<comment type="catalytic activity">
    <reaction evidence="8">
        <text>(6S)-5,6,7,8-tetrahydrofolate + NADP(+) = 7,8-dihydrofolate + NADPH + H(+)</text>
        <dbReference type="Rhea" id="RHEA:15009"/>
        <dbReference type="ChEBI" id="CHEBI:15378"/>
        <dbReference type="ChEBI" id="CHEBI:57451"/>
        <dbReference type="ChEBI" id="CHEBI:57453"/>
        <dbReference type="ChEBI" id="CHEBI:57783"/>
        <dbReference type="ChEBI" id="CHEBI:58349"/>
        <dbReference type="EC" id="1.5.1.3"/>
    </reaction>
</comment>
<dbReference type="InterPro" id="IPR012259">
    <property type="entry name" value="DHFR"/>
</dbReference>
<gene>
    <name evidence="11" type="primary">folA</name>
    <name evidence="11" type="ordered locus">ABO_2343</name>
</gene>
<organism evidence="11 12">
    <name type="scientific">Alcanivorax borkumensis (strain ATCC 700651 / DSM 11573 / NCIMB 13689 / SK2)</name>
    <dbReference type="NCBI Taxonomy" id="393595"/>
    <lineage>
        <taxon>Bacteria</taxon>
        <taxon>Pseudomonadati</taxon>
        <taxon>Pseudomonadota</taxon>
        <taxon>Gammaproteobacteria</taxon>
        <taxon>Oceanospirillales</taxon>
        <taxon>Alcanivoracaceae</taxon>
        <taxon>Alcanivorax</taxon>
    </lineage>
</organism>
<dbReference type="GO" id="GO:0005829">
    <property type="term" value="C:cytosol"/>
    <property type="evidence" value="ECO:0007669"/>
    <property type="project" value="TreeGrafter"/>
</dbReference>
<dbReference type="GO" id="GO:0046655">
    <property type="term" value="P:folic acid metabolic process"/>
    <property type="evidence" value="ECO:0007669"/>
    <property type="project" value="TreeGrafter"/>
</dbReference>
<evidence type="ECO:0000256" key="4">
    <source>
        <dbReference type="ARBA" id="ARBA00022563"/>
    </source>
</evidence>
<evidence type="ECO:0000256" key="6">
    <source>
        <dbReference type="ARBA" id="ARBA00023002"/>
    </source>
</evidence>
<dbReference type="EMBL" id="AM286690">
    <property type="protein sequence ID" value="CAL17791.1"/>
    <property type="molecule type" value="Genomic_DNA"/>
</dbReference>
<dbReference type="GO" id="GO:0046654">
    <property type="term" value="P:tetrahydrofolate biosynthetic process"/>
    <property type="evidence" value="ECO:0007669"/>
    <property type="project" value="UniProtKB-UniPathway"/>
</dbReference>
<comment type="function">
    <text evidence="7 8">Key enzyme in folate metabolism. Catalyzes an essential reaction for de novo glycine and purine synthesis, and for DNA precursor synthesis.</text>
</comment>
<dbReference type="CDD" id="cd00209">
    <property type="entry name" value="DHFR"/>
    <property type="match status" value="1"/>
</dbReference>
<keyword evidence="12" id="KW-1185">Reference proteome</keyword>
<dbReference type="FunFam" id="3.40.430.10:FF:000001">
    <property type="entry name" value="Dihydrofolate reductase"/>
    <property type="match status" value="1"/>
</dbReference>
<dbReference type="InterPro" id="IPR024072">
    <property type="entry name" value="DHFR-like_dom_sf"/>
</dbReference>
<evidence type="ECO:0000256" key="7">
    <source>
        <dbReference type="ARBA" id="ARBA00025067"/>
    </source>
</evidence>